<evidence type="ECO:0000256" key="3">
    <source>
        <dbReference type="ARBA" id="ARBA00007725"/>
    </source>
</evidence>
<comment type="subcellular location">
    <subcellularLocation>
        <location evidence="2">Cell membrane</location>
        <topology evidence="2">Multi-pass membrane protein</topology>
    </subcellularLocation>
</comment>
<proteinExistence type="inferred from homology"/>
<evidence type="ECO:0000256" key="6">
    <source>
        <dbReference type="ARBA" id="ARBA00022989"/>
    </source>
</evidence>
<reference evidence="10 11" key="1">
    <citation type="submission" date="2019-03" db="EMBL/GenBank/DDBJ databases">
        <title>Genomic Encyclopedia of Type Strains, Phase IV (KMG-IV): sequencing the most valuable type-strain genomes for metagenomic binning, comparative biology and taxonomic classification.</title>
        <authorList>
            <person name="Goeker M."/>
        </authorList>
    </citation>
    <scope>NUCLEOTIDE SEQUENCE [LARGE SCALE GENOMIC DNA]</scope>
    <source>
        <strain evidence="10 11">DSM 103792</strain>
    </source>
</reference>
<dbReference type="GO" id="GO:0055085">
    <property type="term" value="P:transmembrane transport"/>
    <property type="evidence" value="ECO:0007669"/>
    <property type="project" value="InterPro"/>
</dbReference>
<evidence type="ECO:0000256" key="4">
    <source>
        <dbReference type="ARBA" id="ARBA00022475"/>
    </source>
</evidence>
<evidence type="ECO:0000313" key="11">
    <source>
        <dbReference type="Proteomes" id="UP000295375"/>
    </source>
</evidence>
<dbReference type="InterPro" id="IPR030923">
    <property type="entry name" value="LptG"/>
</dbReference>
<dbReference type="GO" id="GO:0015920">
    <property type="term" value="P:lipopolysaccharide transport"/>
    <property type="evidence" value="ECO:0007669"/>
    <property type="project" value="TreeGrafter"/>
</dbReference>
<sequence>MKIFNRYIIRSVLTPTLFVLFLLVSLRALFAFIDVLDDVGKGEFTAMTGLTIVALSLPLWIVELLPMATLIGTVLGLGVLSSNSELTAMRAASVSPMRIGMATLRSALVLVFAGALISEFIVPRTSSMAEDVRLNAIAPDQLLHMRGTGVWMRSTQDYVFFRRVLPDDTAEQIYIMNFSTPLQLSRVTFAESARYEGDGQWLLSHGSQSDYDGEQVRTEKFELKTWNSDLAPDHLQLLQTKPEELSGAGLFSYRNYLLANGLDAGKYDLEFWRKVFQPLNLIAMVLAGIASVFGPLRTVTVSARILAGVAVGLAFHYSSQIFGPVSLVYDLPPIFGALMPPLIFMIGAVFLLRRAR</sequence>
<comment type="function">
    <text evidence="1">Part of the ABC transporter complex LptBFG involved in the translocation of lipopolysaccharide (LPS) from the inner membrane to the outer membrane.</text>
</comment>
<gene>
    <name evidence="10" type="ORF">EV696_101141</name>
</gene>
<feature type="transmembrane region" description="Helical" evidence="9">
    <location>
        <begin position="275"/>
        <end position="293"/>
    </location>
</feature>
<feature type="transmembrane region" description="Helical" evidence="9">
    <location>
        <begin position="102"/>
        <end position="122"/>
    </location>
</feature>
<evidence type="ECO:0000256" key="5">
    <source>
        <dbReference type="ARBA" id="ARBA00022692"/>
    </source>
</evidence>
<evidence type="ECO:0000313" key="10">
    <source>
        <dbReference type="EMBL" id="TDQ51171.1"/>
    </source>
</evidence>
<feature type="transmembrane region" description="Helical" evidence="9">
    <location>
        <begin position="12"/>
        <end position="33"/>
    </location>
</feature>
<organism evidence="10 11">
    <name type="scientific">Permianibacter aggregans</name>
    <dbReference type="NCBI Taxonomy" id="1510150"/>
    <lineage>
        <taxon>Bacteria</taxon>
        <taxon>Pseudomonadati</taxon>
        <taxon>Pseudomonadota</taxon>
        <taxon>Gammaproteobacteria</taxon>
        <taxon>Pseudomonadales</taxon>
        <taxon>Pseudomonadaceae</taxon>
        <taxon>Permianibacter</taxon>
    </lineage>
</organism>
<dbReference type="PANTHER" id="PTHR33529:SF2">
    <property type="entry name" value="LIPOPOLYSACCHARIDE EXPORT SYSTEM PERMEASE PROTEIN LPTG"/>
    <property type="match status" value="1"/>
</dbReference>
<name>A0A4R6UVC2_9GAMM</name>
<feature type="transmembrane region" description="Helical" evidence="9">
    <location>
        <begin position="334"/>
        <end position="352"/>
    </location>
</feature>
<evidence type="ECO:0000256" key="2">
    <source>
        <dbReference type="ARBA" id="ARBA00004651"/>
    </source>
</evidence>
<comment type="similarity">
    <text evidence="3">Belongs to the LptF/LptG family.</text>
</comment>
<dbReference type="RefSeq" id="WP_133587023.1">
    <property type="nucleotide sequence ID" value="NZ_CP037953.1"/>
</dbReference>
<comment type="subunit">
    <text evidence="8">Component of the lipopolysaccharide transport and assembly complex. The LptBFG transporter is composed of two ATP-binding proteins (LptB) and two transmembrane proteins (LptF and LptG).</text>
</comment>
<dbReference type="NCBIfam" id="TIGR04408">
    <property type="entry name" value="LptG_lptG"/>
    <property type="match status" value="1"/>
</dbReference>
<evidence type="ECO:0000256" key="7">
    <source>
        <dbReference type="ARBA" id="ARBA00023136"/>
    </source>
</evidence>
<dbReference type="AlphaFoldDB" id="A0A4R6UVC2"/>
<accession>A0A4R6UVC2</accession>
<dbReference type="InterPro" id="IPR005495">
    <property type="entry name" value="LptG/LptF_permease"/>
</dbReference>
<keyword evidence="7 9" id="KW-0472">Membrane</keyword>
<evidence type="ECO:0000256" key="1">
    <source>
        <dbReference type="ARBA" id="ARBA00002265"/>
    </source>
</evidence>
<dbReference type="OrthoDB" id="9776227at2"/>
<comment type="caution">
    <text evidence="10">The sequence shown here is derived from an EMBL/GenBank/DDBJ whole genome shotgun (WGS) entry which is preliminary data.</text>
</comment>
<dbReference type="PANTHER" id="PTHR33529">
    <property type="entry name" value="SLR0882 PROTEIN-RELATED"/>
    <property type="match status" value="1"/>
</dbReference>
<keyword evidence="6 9" id="KW-1133">Transmembrane helix</keyword>
<keyword evidence="5 9" id="KW-0812">Transmembrane</keyword>
<dbReference type="GO" id="GO:0043190">
    <property type="term" value="C:ATP-binding cassette (ABC) transporter complex"/>
    <property type="evidence" value="ECO:0007669"/>
    <property type="project" value="InterPro"/>
</dbReference>
<dbReference type="Proteomes" id="UP000295375">
    <property type="component" value="Unassembled WGS sequence"/>
</dbReference>
<feature type="transmembrane region" description="Helical" evidence="9">
    <location>
        <begin position="305"/>
        <end position="322"/>
    </location>
</feature>
<feature type="transmembrane region" description="Helical" evidence="9">
    <location>
        <begin position="53"/>
        <end position="81"/>
    </location>
</feature>
<dbReference type="Pfam" id="PF03739">
    <property type="entry name" value="LptF_LptG"/>
    <property type="match status" value="1"/>
</dbReference>
<evidence type="ECO:0000256" key="9">
    <source>
        <dbReference type="SAM" id="Phobius"/>
    </source>
</evidence>
<evidence type="ECO:0000256" key="8">
    <source>
        <dbReference type="ARBA" id="ARBA00026081"/>
    </source>
</evidence>
<keyword evidence="4" id="KW-1003">Cell membrane</keyword>
<keyword evidence="11" id="KW-1185">Reference proteome</keyword>
<dbReference type="EMBL" id="SNYM01000001">
    <property type="protein sequence ID" value="TDQ51171.1"/>
    <property type="molecule type" value="Genomic_DNA"/>
</dbReference>
<protein>
    <submittedName>
        <fullName evidence="10">Lipopolysaccharide export system permease protein</fullName>
    </submittedName>
</protein>